<organism evidence="1 2">
    <name type="scientific">Amycolatopsis jiangsuensis</name>
    <dbReference type="NCBI Taxonomy" id="1181879"/>
    <lineage>
        <taxon>Bacteria</taxon>
        <taxon>Bacillati</taxon>
        <taxon>Actinomycetota</taxon>
        <taxon>Actinomycetes</taxon>
        <taxon>Pseudonocardiales</taxon>
        <taxon>Pseudonocardiaceae</taxon>
        <taxon>Amycolatopsis</taxon>
    </lineage>
</organism>
<sequence>MSPQPAGSFAVTLDAAIEDSGLSLERLQHHLAERGVRLSRSALSYWRRGRSRPEREASLHAVLQLEQVLGLSPGDLTSRLGPRAARGRWLGRPPECVERRRLWPQLRPLSAELRPPPDGQVVFWSVHERVLIDDDSRERSLWTRLVAEAVFDGVDRLMTYHQSDGQLTGTPRYQGVRSARVGRVRVDRETGMTAGELLLDRVLAAGEVTAVDYEVVLPPGAPTTEYGRRFTRPVPEYVCQVQFGLRPPRRVRAFERRAPGGPRHPGASLRVGSGHQVTFAARDVRPGISGVCWTW</sequence>
<proteinExistence type="predicted"/>
<comment type="caution">
    <text evidence="1">The sequence shown here is derived from an EMBL/GenBank/DDBJ whole genome shotgun (WGS) entry which is preliminary data.</text>
</comment>
<accession>A0A840ILR7</accession>
<keyword evidence="2" id="KW-1185">Reference proteome</keyword>
<dbReference type="AlphaFoldDB" id="A0A840ILR7"/>
<name>A0A840ILR7_9PSEU</name>
<reference evidence="1 2" key="1">
    <citation type="submission" date="2020-08" db="EMBL/GenBank/DDBJ databases">
        <title>Sequencing the genomes of 1000 actinobacteria strains.</title>
        <authorList>
            <person name="Klenk H.-P."/>
        </authorList>
    </citation>
    <scope>NUCLEOTIDE SEQUENCE [LARGE SCALE GENOMIC DNA]</scope>
    <source>
        <strain evidence="1 2">DSM 45859</strain>
    </source>
</reference>
<gene>
    <name evidence="1" type="ORF">BJY18_000776</name>
</gene>
<protein>
    <submittedName>
        <fullName evidence="1">Uncharacterized protein</fullName>
    </submittedName>
</protein>
<evidence type="ECO:0000313" key="1">
    <source>
        <dbReference type="EMBL" id="MBB4683291.1"/>
    </source>
</evidence>
<dbReference type="CDD" id="cd00093">
    <property type="entry name" value="HTH_XRE"/>
    <property type="match status" value="1"/>
</dbReference>
<dbReference type="InterPro" id="IPR001387">
    <property type="entry name" value="Cro/C1-type_HTH"/>
</dbReference>
<dbReference type="EMBL" id="JACHMG010000001">
    <property type="protein sequence ID" value="MBB4683291.1"/>
    <property type="molecule type" value="Genomic_DNA"/>
</dbReference>
<dbReference type="Proteomes" id="UP000581769">
    <property type="component" value="Unassembled WGS sequence"/>
</dbReference>
<dbReference type="RefSeq" id="WP_184777698.1">
    <property type="nucleotide sequence ID" value="NZ_JACHMG010000001.1"/>
</dbReference>
<evidence type="ECO:0000313" key="2">
    <source>
        <dbReference type="Proteomes" id="UP000581769"/>
    </source>
</evidence>